<feature type="compositionally biased region" description="Polar residues" evidence="1">
    <location>
        <begin position="1199"/>
        <end position="1208"/>
    </location>
</feature>
<feature type="compositionally biased region" description="Low complexity" evidence="1">
    <location>
        <begin position="954"/>
        <end position="970"/>
    </location>
</feature>
<evidence type="ECO:0000313" key="6">
    <source>
        <dbReference type="Proteomes" id="UP001165120"/>
    </source>
</evidence>
<dbReference type="EMBL" id="BSXN01000286">
    <property type="protein sequence ID" value="GME67941.1"/>
    <property type="molecule type" value="Genomic_DNA"/>
</dbReference>
<keyword evidence="3" id="KW-0732">Signal</keyword>
<dbReference type="InterPro" id="IPR040241">
    <property type="entry name" value="TRP_Flc/Pkd2-like"/>
</dbReference>
<protein>
    <submittedName>
        <fullName evidence="5">Unnamed protein product</fullName>
    </submittedName>
</protein>
<evidence type="ECO:0000256" key="1">
    <source>
        <dbReference type="SAM" id="MobiDB-lite"/>
    </source>
</evidence>
<comment type="caution">
    <text evidence="5">The sequence shown here is derived from an EMBL/GenBank/DDBJ whole genome shotgun (WGS) entry which is preliminary data.</text>
</comment>
<gene>
    <name evidence="5" type="ORF">Cboi02_000128300</name>
</gene>
<evidence type="ECO:0000313" key="5">
    <source>
        <dbReference type="EMBL" id="GME67941.1"/>
    </source>
</evidence>
<keyword evidence="2" id="KW-0812">Transmembrane</keyword>
<feature type="region of interest" description="Disordered" evidence="1">
    <location>
        <begin position="954"/>
        <end position="975"/>
    </location>
</feature>
<feature type="transmembrane region" description="Helical" evidence="2">
    <location>
        <begin position="506"/>
        <end position="527"/>
    </location>
</feature>
<reference evidence="5" key="1">
    <citation type="submission" date="2023-04" db="EMBL/GenBank/DDBJ databases">
        <title>Candida boidinii NBRC 10035.</title>
        <authorList>
            <person name="Ichikawa N."/>
            <person name="Sato H."/>
            <person name="Tonouchi N."/>
        </authorList>
    </citation>
    <scope>NUCLEOTIDE SEQUENCE</scope>
    <source>
        <strain evidence="5">NBRC 10035</strain>
    </source>
</reference>
<name>A0A9W6SVH4_CANBO</name>
<organism evidence="5 6">
    <name type="scientific">Candida boidinii</name>
    <name type="common">Yeast</name>
    <dbReference type="NCBI Taxonomy" id="5477"/>
    <lineage>
        <taxon>Eukaryota</taxon>
        <taxon>Fungi</taxon>
        <taxon>Dikarya</taxon>
        <taxon>Ascomycota</taxon>
        <taxon>Saccharomycotina</taxon>
        <taxon>Pichiomycetes</taxon>
        <taxon>Pichiales</taxon>
        <taxon>Pichiaceae</taxon>
        <taxon>Ogataea</taxon>
        <taxon>Ogataea/Candida clade</taxon>
    </lineage>
</organism>
<feature type="transmembrane region" description="Helical" evidence="2">
    <location>
        <begin position="754"/>
        <end position="776"/>
    </location>
</feature>
<keyword evidence="2" id="KW-1133">Transmembrane helix</keyword>
<dbReference type="InterPro" id="IPR010308">
    <property type="entry name" value="TRP_C"/>
</dbReference>
<feature type="transmembrane region" description="Helical" evidence="2">
    <location>
        <begin position="683"/>
        <end position="704"/>
    </location>
</feature>
<keyword evidence="6" id="KW-1185">Reference proteome</keyword>
<feature type="compositionally biased region" description="Low complexity" evidence="1">
    <location>
        <begin position="246"/>
        <end position="266"/>
    </location>
</feature>
<proteinExistence type="predicted"/>
<feature type="transmembrane region" description="Helical" evidence="2">
    <location>
        <begin position="603"/>
        <end position="629"/>
    </location>
</feature>
<dbReference type="AlphaFoldDB" id="A0A9W6SVH4"/>
<dbReference type="GO" id="GO:0016020">
    <property type="term" value="C:membrane"/>
    <property type="evidence" value="ECO:0007669"/>
    <property type="project" value="TreeGrafter"/>
</dbReference>
<evidence type="ECO:0000256" key="2">
    <source>
        <dbReference type="SAM" id="Phobius"/>
    </source>
</evidence>
<evidence type="ECO:0000256" key="3">
    <source>
        <dbReference type="SAM" id="SignalP"/>
    </source>
</evidence>
<feature type="region of interest" description="Disordered" evidence="1">
    <location>
        <begin position="1007"/>
        <end position="1036"/>
    </location>
</feature>
<feature type="region of interest" description="Disordered" evidence="1">
    <location>
        <begin position="1169"/>
        <end position="1218"/>
    </location>
</feature>
<feature type="region of interest" description="Disordered" evidence="1">
    <location>
        <begin position="246"/>
        <end position="269"/>
    </location>
</feature>
<feature type="compositionally biased region" description="Low complexity" evidence="1">
    <location>
        <begin position="1185"/>
        <end position="1198"/>
    </location>
</feature>
<feature type="transmembrane region" description="Helical" evidence="2">
    <location>
        <begin position="548"/>
        <end position="570"/>
    </location>
</feature>
<dbReference type="GO" id="GO:0055085">
    <property type="term" value="P:transmembrane transport"/>
    <property type="evidence" value="ECO:0007669"/>
    <property type="project" value="TreeGrafter"/>
</dbReference>
<accession>A0A9W6SVH4</accession>
<feature type="signal peptide" evidence="3">
    <location>
        <begin position="1"/>
        <end position="21"/>
    </location>
</feature>
<dbReference type="PANTHER" id="PTHR31145:SF6">
    <property type="entry name" value="INTEGRAL MEMBRANE PROTEIN (AFU_ORTHOLOGUE AFUA_7G01610)"/>
    <property type="match status" value="1"/>
</dbReference>
<feature type="domain" description="TRP C-terminal" evidence="4">
    <location>
        <begin position="561"/>
        <end position="789"/>
    </location>
</feature>
<feature type="compositionally biased region" description="Polar residues" evidence="1">
    <location>
        <begin position="1023"/>
        <end position="1036"/>
    </location>
</feature>
<feature type="chain" id="PRO_5040772297" evidence="3">
    <location>
        <begin position="22"/>
        <end position="1218"/>
    </location>
</feature>
<keyword evidence="2" id="KW-0472">Membrane</keyword>
<dbReference type="PANTHER" id="PTHR31145">
    <property type="entry name" value="INTEGRAL MEMBRANE PROTEIN (AFU_ORTHOLOGUE AFUA_7G01610)"/>
    <property type="match status" value="1"/>
</dbReference>
<feature type="transmembrane region" description="Helical" evidence="2">
    <location>
        <begin position="371"/>
        <end position="397"/>
    </location>
</feature>
<dbReference type="Pfam" id="PF06011">
    <property type="entry name" value="TRP"/>
    <property type="match status" value="1"/>
</dbReference>
<dbReference type="Proteomes" id="UP001165120">
    <property type="component" value="Unassembled WGS sequence"/>
</dbReference>
<sequence length="1218" mass="136294">MIVLIKFILILSLLFINKANSAFIKSGTCKNLYDTDSYKFTNFLTNASFNGDTSVLSLELRGFALDNITDINHDNNMFTTLKVIVKYIDETIFTNSFRLCDLIKVDHSTKYLIPKGVFQGLDDQKDTLSANGTTIQSATNQPNFVYTLSSLSSNSSFLTELSNSTSNRSSNAYGSYSRYLSGSYSSSSLFTSISSYEDEEDSQSSLPSPSPSLLSPFSSSSSYSPFSSSPSSSGSLPKLPRLPSLTTSFSSSSSSSSSSSTSTTTSKKGGDDSYLIPVGIGKRDILNYYKIFNKRDGTSEIENSGAFHENYNWGTCPIYKYNEILLSFVVDIPKKSTFGTYHVRFEIIEPDNDTTVIGCSTSDVSIVQPLALAWALTIGMASILALIAFSNVVAIVYSPYQDSKNSMLYIAAAICNAPLLNEVAPSFCDFFQYLNFMFFMSALNLNYPGYFSPLMTSLRWSALLDMTYGISSPSLNNVYQTLFTSGLNALSNGWSNDVSSTNWKQFMINFAITYGSTLSSFIIFLLISMLKDCYHSKPIFISKLFNNISILSLSSLVLFFLKLTSIPFIVNNLYLLSNFTSSNYISTNFYIQTQKTTHTASDYWGFAFAIIFLIAFILLNAFFIFKYIIDKSERLKLYKSYRIMIIFQFLFIQLEPSKLWFYSVEILEIFLFSTSVGAIQVNGSAQLILIILTESFFLLSILIFKPYYSRTRMNRNKITVCFSKVVICFLHIPFSHNLLCSETVRTRLTWAILLLYLLVVLFLFLLPTIINLYVVFKLNWNYRFRENSKNVNQLSLMRNKEDKIGIPLFNYKLSSSSSPYSSANNNNNNEKLNLACSLRHRRLASEIFDSNGIENSDGNLVELNQIKDISTNSPSSVNSIDNYSFMDRYSLSDKSFYTLNSEILPNTDNRVSTSTNNINISSYLENGNGRRISTRPSPLSPVANFQFYNEQNNRFSTNSNATTTTNNNNNTEHEKNTHNLYGLIDGSNGDLGDGDLIDMNSMIKPTTTATTTVDSPHNDEGNQDQQSYNQAPDDTSSLAYSINSVDIELTDKRVLPAVSVANSSLRLPIDNSTMVSGITGNKDRIPSNSRGNSRGNFYTGSSGHLLNIGNSYQGYRGRFKINKKDFTTREADLYFSRYRNADFDPAVEDLWNERFKNLEAAASSNDIYNKTTDQSEDASIKKTINENNSSGNDSSGYNTENTTGQNDTGIGGEVQEFK</sequence>
<evidence type="ECO:0000259" key="4">
    <source>
        <dbReference type="Pfam" id="PF06011"/>
    </source>
</evidence>